<accession>A0A2X0VFM6</accession>
<dbReference type="PANTHER" id="PTHR19136">
    <property type="entry name" value="MOLYBDENUM COFACTOR GUANYLYLTRANSFERASE"/>
    <property type="match status" value="1"/>
</dbReference>
<keyword evidence="4" id="KW-1185">Reference proteome</keyword>
<dbReference type="SUPFAM" id="SSF53448">
    <property type="entry name" value="Nucleotide-diphospho-sugar transferases"/>
    <property type="match status" value="1"/>
</dbReference>
<dbReference type="PANTHER" id="PTHR19136:SF81">
    <property type="entry name" value="MOLYBDENUM COFACTOR GUANYLYLTRANSFERASE"/>
    <property type="match status" value="1"/>
</dbReference>
<protein>
    <submittedName>
        <fullName evidence="3">Molybdopterin-guanine dinucleotide biosynthesis protein MobA</fullName>
    </submittedName>
</protein>
<dbReference type="Proteomes" id="UP000250192">
    <property type="component" value="Unassembled WGS sequence"/>
</dbReference>
<dbReference type="InterPro" id="IPR025877">
    <property type="entry name" value="MobA-like_NTP_Trfase"/>
</dbReference>
<reference evidence="3 4" key="1">
    <citation type="submission" date="2018-06" db="EMBL/GenBank/DDBJ databases">
        <authorList>
            <consortium name="Pathogen Informatics"/>
            <person name="Doyle S."/>
        </authorList>
    </citation>
    <scope>NUCLEOTIDE SEQUENCE [LARGE SCALE GENOMIC DNA]</scope>
    <source>
        <strain evidence="3 4">NCTC9935</strain>
    </source>
</reference>
<dbReference type="STRING" id="1660.APY09_03670"/>
<organism evidence="3 4">
    <name type="scientific">Schaalia odontolytica</name>
    <dbReference type="NCBI Taxonomy" id="1660"/>
    <lineage>
        <taxon>Bacteria</taxon>
        <taxon>Bacillati</taxon>
        <taxon>Actinomycetota</taxon>
        <taxon>Actinomycetes</taxon>
        <taxon>Actinomycetales</taxon>
        <taxon>Actinomycetaceae</taxon>
        <taxon>Schaalia</taxon>
    </lineage>
</organism>
<dbReference type="EMBL" id="UAPR01000009">
    <property type="protein sequence ID" value="SPT56317.1"/>
    <property type="molecule type" value="Genomic_DNA"/>
</dbReference>
<dbReference type="Gene3D" id="3.90.550.10">
    <property type="entry name" value="Spore Coat Polysaccharide Biosynthesis Protein SpsA, Chain A"/>
    <property type="match status" value="1"/>
</dbReference>
<gene>
    <name evidence="3" type="ORF">NCTC9935_01847</name>
</gene>
<dbReference type="InterPro" id="IPR029044">
    <property type="entry name" value="Nucleotide-diphossugar_trans"/>
</dbReference>
<keyword evidence="1" id="KW-0808">Transferase</keyword>
<dbReference type="Pfam" id="PF12804">
    <property type="entry name" value="NTP_transf_3"/>
    <property type="match status" value="1"/>
</dbReference>
<evidence type="ECO:0000256" key="1">
    <source>
        <dbReference type="ARBA" id="ARBA00022679"/>
    </source>
</evidence>
<evidence type="ECO:0000313" key="3">
    <source>
        <dbReference type="EMBL" id="SPT56317.1"/>
    </source>
</evidence>
<proteinExistence type="predicted"/>
<dbReference type="RefSeq" id="WP_245907765.1">
    <property type="nucleotide sequence ID" value="NZ_CBDERX010000051.1"/>
</dbReference>
<name>A0A2X0VFM6_9ACTO</name>
<evidence type="ECO:0000259" key="2">
    <source>
        <dbReference type="Pfam" id="PF12804"/>
    </source>
</evidence>
<feature type="domain" description="MobA-like NTP transferase" evidence="2">
    <location>
        <begin position="10"/>
        <end position="175"/>
    </location>
</feature>
<dbReference type="AlphaFoldDB" id="A0A2X0VFM6"/>
<sequence>MSAPRSDVAAIVVGGGGGERLGGVSKPDLVLGGERLIDRACAALVPVAGAGCVAVVPPAVRVPAGVVRTLEDPPGGGPLAGIDAGLSALALGGDALVVVVSVDSPGVGEFVPLLLAAPLGDAADGRILRGGDPEPFDQYLMGVYRASSLRRVIDEAAAALGSLRGVGVRRVLRSLALERVDVGASACRDVDTAEDVAWWEARFAPALPRENAVYDGRSWASHRGVIGQ</sequence>
<dbReference type="GeneID" id="93757982"/>
<dbReference type="GO" id="GO:0016779">
    <property type="term" value="F:nucleotidyltransferase activity"/>
    <property type="evidence" value="ECO:0007669"/>
    <property type="project" value="TreeGrafter"/>
</dbReference>
<evidence type="ECO:0000313" key="4">
    <source>
        <dbReference type="Proteomes" id="UP000250192"/>
    </source>
</evidence>